<dbReference type="SUPFAM" id="SSF53098">
    <property type="entry name" value="Ribonuclease H-like"/>
    <property type="match status" value="1"/>
</dbReference>
<dbReference type="GO" id="GO:0003723">
    <property type="term" value="F:RNA binding"/>
    <property type="evidence" value="ECO:0007669"/>
    <property type="project" value="InterPro"/>
</dbReference>
<feature type="domain" description="RNase H type-1" evidence="1">
    <location>
        <begin position="117"/>
        <end position="248"/>
    </location>
</feature>
<dbReference type="EMBL" id="CM007384">
    <property type="protein sequence ID" value="ONK70927.1"/>
    <property type="molecule type" value="Genomic_DNA"/>
</dbReference>
<feature type="domain" description="YTH" evidence="2">
    <location>
        <begin position="180"/>
        <end position="262"/>
    </location>
</feature>
<reference evidence="4" key="1">
    <citation type="journal article" date="2017" name="Nat. Commun.">
        <title>The asparagus genome sheds light on the origin and evolution of a young Y chromosome.</title>
        <authorList>
            <person name="Harkess A."/>
            <person name="Zhou J."/>
            <person name="Xu C."/>
            <person name="Bowers J.E."/>
            <person name="Van der Hulst R."/>
            <person name="Ayyampalayam S."/>
            <person name="Mercati F."/>
            <person name="Riccardi P."/>
            <person name="McKain M.R."/>
            <person name="Kakrana A."/>
            <person name="Tang H."/>
            <person name="Ray J."/>
            <person name="Groenendijk J."/>
            <person name="Arikit S."/>
            <person name="Mathioni S.M."/>
            <person name="Nakano M."/>
            <person name="Shan H."/>
            <person name="Telgmann-Rauber A."/>
            <person name="Kanno A."/>
            <person name="Yue Z."/>
            <person name="Chen H."/>
            <person name="Li W."/>
            <person name="Chen Y."/>
            <person name="Xu X."/>
            <person name="Zhang Y."/>
            <person name="Luo S."/>
            <person name="Chen H."/>
            <person name="Gao J."/>
            <person name="Mao Z."/>
            <person name="Pires J.C."/>
            <person name="Luo M."/>
            <person name="Kudrna D."/>
            <person name="Wing R.A."/>
            <person name="Meyers B.C."/>
            <person name="Yi K."/>
            <person name="Kong H."/>
            <person name="Lavrijsen P."/>
            <person name="Sunseri F."/>
            <person name="Falavigna A."/>
            <person name="Ye Y."/>
            <person name="Leebens-Mack J.H."/>
            <person name="Chen G."/>
        </authorList>
    </citation>
    <scope>NUCLEOTIDE SEQUENCE [LARGE SCALE GENOMIC DNA]</scope>
    <source>
        <strain evidence="4">cv. DH0086</strain>
    </source>
</reference>
<keyword evidence="4" id="KW-1185">Reference proteome</keyword>
<evidence type="ECO:0000259" key="1">
    <source>
        <dbReference type="PROSITE" id="PS50879"/>
    </source>
</evidence>
<protein>
    <recommendedName>
        <fullName evidence="5">RNase H type-1 domain-containing protein</fullName>
    </recommendedName>
</protein>
<dbReference type="InterPro" id="IPR007275">
    <property type="entry name" value="YTH_domain"/>
</dbReference>
<proteinExistence type="predicted"/>
<dbReference type="Proteomes" id="UP000243459">
    <property type="component" value="Chromosome 4"/>
</dbReference>
<dbReference type="AlphaFoldDB" id="A0A5P1F0I6"/>
<dbReference type="OMA" id="WRARSDN"/>
<accession>A0A5P1F0I6</accession>
<dbReference type="InterPro" id="IPR002156">
    <property type="entry name" value="RNaseH_domain"/>
</dbReference>
<dbReference type="CDD" id="cd09279">
    <property type="entry name" value="RNase_HI_like"/>
    <property type="match status" value="1"/>
</dbReference>
<dbReference type="Gene3D" id="3.40.970.10">
    <property type="entry name" value="Ribonuclease H1, N-terminal domain"/>
    <property type="match status" value="1"/>
</dbReference>
<evidence type="ECO:0000259" key="2">
    <source>
        <dbReference type="PROSITE" id="PS50882"/>
    </source>
</evidence>
<dbReference type="InterPro" id="IPR011320">
    <property type="entry name" value="RNase_H1_N"/>
</dbReference>
<dbReference type="PROSITE" id="PS50879">
    <property type="entry name" value="RNASE_H_1"/>
    <property type="match status" value="1"/>
</dbReference>
<dbReference type="PANTHER" id="PTHR46387:SF2">
    <property type="entry name" value="RIBONUCLEASE HI"/>
    <property type="match status" value="1"/>
</dbReference>
<dbReference type="OrthoDB" id="2016287at2759"/>
<evidence type="ECO:0008006" key="5">
    <source>
        <dbReference type="Google" id="ProtNLM"/>
    </source>
</evidence>
<dbReference type="PROSITE" id="PS50882">
    <property type="entry name" value="YTH"/>
    <property type="match status" value="1"/>
</dbReference>
<dbReference type="Pfam" id="PF13456">
    <property type="entry name" value="RVT_3"/>
    <property type="match status" value="1"/>
</dbReference>
<dbReference type="GO" id="GO:0004523">
    <property type="term" value="F:RNA-DNA hybrid ribonuclease activity"/>
    <property type="evidence" value="ECO:0007669"/>
    <property type="project" value="InterPro"/>
</dbReference>
<dbReference type="FunFam" id="3.30.420.10:FF:000076">
    <property type="entry name" value="RBR-type E3 ubiquitin transferase"/>
    <property type="match status" value="1"/>
</dbReference>
<dbReference type="Gramene" id="ONK70927">
    <property type="protein sequence ID" value="ONK70927"/>
    <property type="gene ID" value="A4U43_C04F2950"/>
</dbReference>
<dbReference type="InterPro" id="IPR036397">
    <property type="entry name" value="RNaseH_sf"/>
</dbReference>
<dbReference type="InterPro" id="IPR012337">
    <property type="entry name" value="RNaseH-like_sf"/>
</dbReference>
<evidence type="ECO:0000313" key="3">
    <source>
        <dbReference type="EMBL" id="ONK70927.1"/>
    </source>
</evidence>
<dbReference type="Gene3D" id="3.30.420.10">
    <property type="entry name" value="Ribonuclease H-like superfamily/Ribonuclease H"/>
    <property type="match status" value="1"/>
</dbReference>
<organism evidence="3 4">
    <name type="scientific">Asparagus officinalis</name>
    <name type="common">Garden asparagus</name>
    <dbReference type="NCBI Taxonomy" id="4686"/>
    <lineage>
        <taxon>Eukaryota</taxon>
        <taxon>Viridiplantae</taxon>
        <taxon>Streptophyta</taxon>
        <taxon>Embryophyta</taxon>
        <taxon>Tracheophyta</taxon>
        <taxon>Spermatophyta</taxon>
        <taxon>Magnoliopsida</taxon>
        <taxon>Liliopsida</taxon>
        <taxon>Asparagales</taxon>
        <taxon>Asparagaceae</taxon>
        <taxon>Asparagoideae</taxon>
        <taxon>Asparagus</taxon>
    </lineage>
</organism>
<name>A0A5P1F0I6_ASPOF</name>
<dbReference type="PANTHER" id="PTHR46387">
    <property type="entry name" value="POLYNUCLEOTIDYL TRANSFERASE, RIBONUCLEASE H-LIKE SUPERFAMILY PROTEIN"/>
    <property type="match status" value="1"/>
</dbReference>
<evidence type="ECO:0000313" key="4">
    <source>
        <dbReference type="Proteomes" id="UP000243459"/>
    </source>
</evidence>
<dbReference type="Pfam" id="PF01693">
    <property type="entry name" value="Cauli_VI"/>
    <property type="match status" value="1"/>
</dbReference>
<sequence>MDKEDHAFYVVRKGNIVSIYRNFSDCQAQVSSSVCDPPVSVYKGYYLSKKTEDYLASHGVKNASYAINEGDVKEDLFGALVPCRFQEATNSTSVSTEGPKQPLNLGLTMEAQPLSHHQIQCIIEFDGASKGNPGKAGAGAVIRTIDGHVLCLLREGLGVVTNNVAEYRGLILGMKCALRKGFKHVRVTGDSQLVCMQVQGRWQTKHQNMIELCKEVKQLEKNFLSFQINHVRRDFNSLADVQANIGINLPAGQISEEQGQVY</sequence>
<gene>
    <name evidence="3" type="ORF">A4U43_C04F2950</name>
</gene>
<dbReference type="InterPro" id="IPR037056">
    <property type="entry name" value="RNase_H1_N_sf"/>
</dbReference>